<gene>
    <name evidence="1" type="ORF">LTS18_000349</name>
</gene>
<accession>A0ACC3DG73</accession>
<feature type="non-terminal residue" evidence="1">
    <location>
        <position position="1"/>
    </location>
</feature>
<dbReference type="EMBL" id="JAWDJW010005121">
    <property type="protein sequence ID" value="KAK3069366.1"/>
    <property type="molecule type" value="Genomic_DNA"/>
</dbReference>
<reference evidence="1" key="1">
    <citation type="submission" date="2024-09" db="EMBL/GenBank/DDBJ databases">
        <title>Black Yeasts Isolated from many extreme environments.</title>
        <authorList>
            <person name="Coleine C."/>
            <person name="Stajich J.E."/>
            <person name="Selbmann L."/>
        </authorList>
    </citation>
    <scope>NUCLEOTIDE SEQUENCE</scope>
    <source>
        <strain evidence="1">CCFEE 5737</strain>
    </source>
</reference>
<protein>
    <submittedName>
        <fullName evidence="1">Uncharacterized protein</fullName>
    </submittedName>
</protein>
<sequence length="304" mass="33623">KADKIKEAHPGLGKDKLDFAIVEDIAVEGAFEKAVVSDPPFEVVIHTASPFHFNVTDVQKELLDPAIIGTTGILKSIKKSAPSVKRVVITSSFASILDPFKGNNPGYEYSEKDWNPISHEQALENPANGYRGIKTFAEKAAWDFVEKEKPNFSIATINPPLVFGPVVHYLASLEALNTSNQRIRNFIEGKAKEEVPATGAYLWVDVRDCAMAHVKAAEVQGAANKRFFNTAGYFTNKQMRDAIAEKFPEYKDKLPTKVAEGGDFPEGGVYKYNNSQSREILGLEYNSLENCLVDTIKSFKNFGL</sequence>
<comment type="caution">
    <text evidence="1">The sequence shown here is derived from an EMBL/GenBank/DDBJ whole genome shotgun (WGS) entry which is preliminary data.</text>
</comment>
<dbReference type="Proteomes" id="UP001186974">
    <property type="component" value="Unassembled WGS sequence"/>
</dbReference>
<name>A0ACC3DG73_9PEZI</name>
<organism evidence="1 2">
    <name type="scientific">Coniosporium uncinatum</name>
    <dbReference type="NCBI Taxonomy" id="93489"/>
    <lineage>
        <taxon>Eukaryota</taxon>
        <taxon>Fungi</taxon>
        <taxon>Dikarya</taxon>
        <taxon>Ascomycota</taxon>
        <taxon>Pezizomycotina</taxon>
        <taxon>Dothideomycetes</taxon>
        <taxon>Dothideomycetes incertae sedis</taxon>
        <taxon>Coniosporium</taxon>
    </lineage>
</organism>
<evidence type="ECO:0000313" key="2">
    <source>
        <dbReference type="Proteomes" id="UP001186974"/>
    </source>
</evidence>
<keyword evidence="2" id="KW-1185">Reference proteome</keyword>
<proteinExistence type="predicted"/>
<evidence type="ECO:0000313" key="1">
    <source>
        <dbReference type="EMBL" id="KAK3069366.1"/>
    </source>
</evidence>